<name>A0A162KHA0_CORDF</name>
<dbReference type="InterPro" id="IPR021833">
    <property type="entry name" value="DUF3425"/>
</dbReference>
<evidence type="ECO:0008006" key="4">
    <source>
        <dbReference type="Google" id="ProtNLM"/>
    </source>
</evidence>
<evidence type="ECO:0000256" key="1">
    <source>
        <dbReference type="SAM" id="MobiDB-lite"/>
    </source>
</evidence>
<evidence type="ECO:0000313" key="3">
    <source>
        <dbReference type="Proteomes" id="UP000076881"/>
    </source>
</evidence>
<gene>
    <name evidence="2" type="ORF">LEL_06896</name>
</gene>
<dbReference type="PANTHER" id="PTHR38116">
    <property type="entry name" value="CHROMOSOME 7, WHOLE GENOME SHOTGUN SEQUENCE"/>
    <property type="match status" value="1"/>
</dbReference>
<dbReference type="EMBL" id="AZHF01000005">
    <property type="protein sequence ID" value="OAA74908.1"/>
    <property type="molecule type" value="Genomic_DNA"/>
</dbReference>
<dbReference type="AlphaFoldDB" id="A0A162KHA0"/>
<protein>
    <recommendedName>
        <fullName evidence="4">BZIP domain-containing protein</fullName>
    </recommendedName>
</protein>
<reference evidence="2 3" key="1">
    <citation type="journal article" date="2016" name="Genome Biol. Evol.">
        <title>Divergent and convergent evolution of fungal pathogenicity.</title>
        <authorList>
            <person name="Shang Y."/>
            <person name="Xiao G."/>
            <person name="Zheng P."/>
            <person name="Cen K."/>
            <person name="Zhan S."/>
            <person name="Wang C."/>
        </authorList>
    </citation>
    <scope>NUCLEOTIDE SEQUENCE [LARGE SCALE GENOMIC DNA]</scope>
    <source>
        <strain evidence="2 3">RCEF 1005</strain>
    </source>
</reference>
<proteinExistence type="predicted"/>
<dbReference type="PANTHER" id="PTHR38116:SF1">
    <property type="entry name" value="BZIP DOMAIN-CONTAINING PROTEIN"/>
    <property type="match status" value="1"/>
</dbReference>
<feature type="compositionally biased region" description="Basic residues" evidence="1">
    <location>
        <begin position="37"/>
        <end position="52"/>
    </location>
</feature>
<dbReference type="Pfam" id="PF11905">
    <property type="entry name" value="DUF3425"/>
    <property type="match status" value="1"/>
</dbReference>
<feature type="region of interest" description="Disordered" evidence="1">
    <location>
        <begin position="21"/>
        <end position="58"/>
    </location>
</feature>
<keyword evidence="3" id="KW-1185">Reference proteome</keyword>
<comment type="caution">
    <text evidence="2">The sequence shown here is derived from an EMBL/GenBank/DDBJ whole genome shotgun (WGS) entry which is preliminary data.</text>
</comment>
<accession>A0A162KHA0</accession>
<dbReference type="Proteomes" id="UP000076881">
    <property type="component" value="Unassembled WGS sequence"/>
</dbReference>
<organism evidence="2 3">
    <name type="scientific">Akanthomyces lecanii RCEF 1005</name>
    <dbReference type="NCBI Taxonomy" id="1081108"/>
    <lineage>
        <taxon>Eukaryota</taxon>
        <taxon>Fungi</taxon>
        <taxon>Dikarya</taxon>
        <taxon>Ascomycota</taxon>
        <taxon>Pezizomycotina</taxon>
        <taxon>Sordariomycetes</taxon>
        <taxon>Hypocreomycetidae</taxon>
        <taxon>Hypocreales</taxon>
        <taxon>Cordycipitaceae</taxon>
        <taxon>Akanthomyces</taxon>
        <taxon>Cordyceps confragosa</taxon>
    </lineage>
</organism>
<evidence type="ECO:0000313" key="2">
    <source>
        <dbReference type="EMBL" id="OAA74908.1"/>
    </source>
</evidence>
<sequence>MLQDSHRIQLQLLRSTPATEAIERPVMQTAQESLTERRRRQNRLNQQARRKRLADEASAKGPAQKWIIYSASAAQEADGARTSEKHVHLCQRMASDRNRWLEKLRKDVAHNFLRQSLNAEALVSVTRYNIYQAMMVNATYLGLTMELLREDIISPFNLIGPATFGFGSGDLPPSLRPTALQRQIVHHPWVDVCPMPSLRDALLLGAAAYDEDELCHDLFLGAGSDSEHQAGLVVWGESWDPTAYELSEAILEKWQWLLAGCTDVLASTNSWRAKRCVRPLRLGFRTEARIPEAM</sequence>
<dbReference type="OrthoDB" id="2245989at2759"/>
<dbReference type="STRING" id="1081108.A0A162KHA0"/>